<sequence>MTTLAYRAATEADLPFIVTLLADDAVADTPDRGADPLAAPYRDALAAITADPHQDLFIAEAEAKRVGTFQLSYLPGLARLGAWRGIIEAVHVIPEARGSGIGTQMIGFAVQRCRERGCTMVQLTSNKARTDAHRFYERLGFVRSHEGFKLYL</sequence>
<dbReference type="Pfam" id="PF00583">
    <property type="entry name" value="Acetyltransf_1"/>
    <property type="match status" value="1"/>
</dbReference>
<dbReference type="PANTHER" id="PTHR43877">
    <property type="entry name" value="AMINOALKYLPHOSPHONATE N-ACETYLTRANSFERASE-RELATED-RELATED"/>
    <property type="match status" value="1"/>
</dbReference>
<dbReference type="SUPFAM" id="SSF55729">
    <property type="entry name" value="Acyl-CoA N-acyltransferases (Nat)"/>
    <property type="match status" value="1"/>
</dbReference>
<dbReference type="PROSITE" id="PS51186">
    <property type="entry name" value="GNAT"/>
    <property type="match status" value="1"/>
</dbReference>
<accession>A0A433XLP9</accession>
<dbReference type="EMBL" id="RZNJ01000001">
    <property type="protein sequence ID" value="RUT35009.1"/>
    <property type="molecule type" value="Genomic_DNA"/>
</dbReference>
<organism evidence="4 5">
    <name type="scientific">Arsenicitalea aurantiaca</name>
    <dbReference type="NCBI Taxonomy" id="1783274"/>
    <lineage>
        <taxon>Bacteria</taxon>
        <taxon>Pseudomonadati</taxon>
        <taxon>Pseudomonadota</taxon>
        <taxon>Alphaproteobacteria</taxon>
        <taxon>Hyphomicrobiales</taxon>
        <taxon>Devosiaceae</taxon>
        <taxon>Arsenicitalea</taxon>
    </lineage>
</organism>
<gene>
    <name evidence="4" type="ORF">EMQ25_03385</name>
</gene>
<comment type="caution">
    <text evidence="4">The sequence shown here is derived from an EMBL/GenBank/DDBJ whole genome shotgun (WGS) entry which is preliminary data.</text>
</comment>
<keyword evidence="5" id="KW-1185">Reference proteome</keyword>
<dbReference type="Gene3D" id="3.40.630.30">
    <property type="match status" value="1"/>
</dbReference>
<dbReference type="Proteomes" id="UP000281547">
    <property type="component" value="Unassembled WGS sequence"/>
</dbReference>
<evidence type="ECO:0000259" key="3">
    <source>
        <dbReference type="PROSITE" id="PS51186"/>
    </source>
</evidence>
<dbReference type="PANTHER" id="PTHR43877:SF2">
    <property type="entry name" value="AMINOALKYLPHOSPHONATE N-ACETYLTRANSFERASE-RELATED"/>
    <property type="match status" value="1"/>
</dbReference>
<proteinExistence type="predicted"/>
<dbReference type="RefSeq" id="WP_127187129.1">
    <property type="nucleotide sequence ID" value="NZ_RZNJ01000001.1"/>
</dbReference>
<evidence type="ECO:0000313" key="4">
    <source>
        <dbReference type="EMBL" id="RUT35009.1"/>
    </source>
</evidence>
<reference evidence="4 5" key="1">
    <citation type="journal article" date="2016" name="Int. J. Syst. Evol. Microbiol.">
        <title>Arsenicitalea aurantiaca gen. nov., sp. nov., a new member of the family Hyphomicrobiaceae, isolated from high-arsenic sediment.</title>
        <authorList>
            <person name="Mu Y."/>
            <person name="Zhou L."/>
            <person name="Zeng X.C."/>
            <person name="Liu L."/>
            <person name="Pan Y."/>
            <person name="Chen X."/>
            <person name="Wang J."/>
            <person name="Li S."/>
            <person name="Li W.J."/>
            <person name="Wang Y."/>
        </authorList>
    </citation>
    <scope>NUCLEOTIDE SEQUENCE [LARGE SCALE GENOMIC DNA]</scope>
    <source>
        <strain evidence="4 5">42-50</strain>
    </source>
</reference>
<dbReference type="AlphaFoldDB" id="A0A433XLP9"/>
<dbReference type="InterPro" id="IPR016181">
    <property type="entry name" value="Acyl_CoA_acyltransferase"/>
</dbReference>
<protein>
    <submittedName>
        <fullName evidence="4">GNAT family N-acetyltransferase</fullName>
    </submittedName>
</protein>
<name>A0A433XLP9_9HYPH</name>
<keyword evidence="2" id="KW-0012">Acyltransferase</keyword>
<evidence type="ECO:0000256" key="1">
    <source>
        <dbReference type="ARBA" id="ARBA00022679"/>
    </source>
</evidence>
<feature type="domain" description="N-acetyltransferase" evidence="3">
    <location>
        <begin position="4"/>
        <end position="152"/>
    </location>
</feature>
<dbReference type="CDD" id="cd04301">
    <property type="entry name" value="NAT_SF"/>
    <property type="match status" value="1"/>
</dbReference>
<evidence type="ECO:0000256" key="2">
    <source>
        <dbReference type="ARBA" id="ARBA00023315"/>
    </source>
</evidence>
<evidence type="ECO:0000313" key="5">
    <source>
        <dbReference type="Proteomes" id="UP000281547"/>
    </source>
</evidence>
<dbReference type="InterPro" id="IPR000182">
    <property type="entry name" value="GNAT_dom"/>
</dbReference>
<dbReference type="OrthoDB" id="9789603at2"/>
<dbReference type="InterPro" id="IPR050832">
    <property type="entry name" value="Bact_Acetyltransf"/>
</dbReference>
<keyword evidence="1 4" id="KW-0808">Transferase</keyword>
<dbReference type="GO" id="GO:0016747">
    <property type="term" value="F:acyltransferase activity, transferring groups other than amino-acyl groups"/>
    <property type="evidence" value="ECO:0007669"/>
    <property type="project" value="InterPro"/>
</dbReference>